<evidence type="ECO:0000313" key="1">
    <source>
        <dbReference type="EMBL" id="KKK82036.1"/>
    </source>
</evidence>
<feature type="non-terminal residue" evidence="1">
    <location>
        <position position="1"/>
    </location>
</feature>
<proteinExistence type="predicted"/>
<organism evidence="1">
    <name type="scientific">marine sediment metagenome</name>
    <dbReference type="NCBI Taxonomy" id="412755"/>
    <lineage>
        <taxon>unclassified sequences</taxon>
        <taxon>metagenomes</taxon>
        <taxon>ecological metagenomes</taxon>
    </lineage>
</organism>
<sequence>VAKNLETEKYEPTLVAWYSIEGKEFLTRTAFGTEGEAAAWLKDFWNAVWQLGL</sequence>
<reference evidence="1" key="1">
    <citation type="journal article" date="2015" name="Nature">
        <title>Complex archaea that bridge the gap between prokaryotes and eukaryotes.</title>
        <authorList>
            <person name="Spang A."/>
            <person name="Saw J.H."/>
            <person name="Jorgensen S.L."/>
            <person name="Zaremba-Niedzwiedzka K."/>
            <person name="Martijn J."/>
            <person name="Lind A.E."/>
            <person name="van Eijk R."/>
            <person name="Schleper C."/>
            <person name="Guy L."/>
            <person name="Ettema T.J."/>
        </authorList>
    </citation>
    <scope>NUCLEOTIDE SEQUENCE</scope>
</reference>
<protein>
    <submittedName>
        <fullName evidence="1">Uncharacterized protein</fullName>
    </submittedName>
</protein>
<dbReference type="EMBL" id="LAZR01052856">
    <property type="protein sequence ID" value="KKK82036.1"/>
    <property type="molecule type" value="Genomic_DNA"/>
</dbReference>
<comment type="caution">
    <text evidence="1">The sequence shown here is derived from an EMBL/GenBank/DDBJ whole genome shotgun (WGS) entry which is preliminary data.</text>
</comment>
<accession>A0A0F9BC88</accession>
<gene>
    <name evidence="1" type="ORF">LCGC14_2807430</name>
</gene>
<name>A0A0F9BC88_9ZZZZ</name>
<dbReference type="AlphaFoldDB" id="A0A0F9BC88"/>